<organism evidence="7 8">
    <name type="scientific">Halalkalibacter suaedae</name>
    <dbReference type="NCBI Taxonomy" id="2822140"/>
    <lineage>
        <taxon>Bacteria</taxon>
        <taxon>Bacillati</taxon>
        <taxon>Bacillota</taxon>
        <taxon>Bacilli</taxon>
        <taxon>Bacillales</taxon>
        <taxon>Bacillaceae</taxon>
        <taxon>Halalkalibacter</taxon>
    </lineage>
</organism>
<keyword evidence="5 6" id="KW-0472">Membrane</keyword>
<sequence>MDKDLQQKWISRLSIILLTLLILLVLIQLAPLFAPFVEIGKTLLLPVGIAFILAYLLHPLVEKMHDAGLSRTIAVFIIFLLILGLITYLFTTGIPTLIHQVQLFLETLPKQMKVLEQATYEIEQQVNDLPHPLRDQARDWSVQLGELGKHILQQIETIAMFLLTSMFSLLVIPFLVFYFLKDFDQIQRVTWYLTPKKWRSFLARYIKDVDHTIGSYIRGQLLVSLTVGLLSMIGLWILGVPYPILLGLFIAFMDLVPFFGPIIGAIPAVILAFLDSWQLGAMTATVLFVIQQIESNVLSPIIVGKSLHLHPALLILALIVGAEVGGFIGMLLAVPVLAITKVTLVHIRCFMMKD</sequence>
<feature type="transmembrane region" description="Helical" evidence="6">
    <location>
        <begin position="158"/>
        <end position="180"/>
    </location>
</feature>
<evidence type="ECO:0000313" key="7">
    <source>
        <dbReference type="EMBL" id="MBP3951376.1"/>
    </source>
</evidence>
<dbReference type="AlphaFoldDB" id="A0A940WS97"/>
<evidence type="ECO:0000313" key="8">
    <source>
        <dbReference type="Proteomes" id="UP000678228"/>
    </source>
</evidence>
<evidence type="ECO:0000256" key="6">
    <source>
        <dbReference type="SAM" id="Phobius"/>
    </source>
</evidence>
<evidence type="ECO:0000256" key="4">
    <source>
        <dbReference type="ARBA" id="ARBA00022989"/>
    </source>
</evidence>
<evidence type="ECO:0000256" key="2">
    <source>
        <dbReference type="ARBA" id="ARBA00009773"/>
    </source>
</evidence>
<dbReference type="GO" id="GO:0016020">
    <property type="term" value="C:membrane"/>
    <property type="evidence" value="ECO:0007669"/>
    <property type="project" value="UniProtKB-SubCell"/>
</dbReference>
<feature type="transmembrane region" description="Helical" evidence="6">
    <location>
        <begin position="244"/>
        <end position="270"/>
    </location>
</feature>
<dbReference type="PANTHER" id="PTHR21716">
    <property type="entry name" value="TRANSMEMBRANE PROTEIN"/>
    <property type="match status" value="1"/>
</dbReference>
<dbReference type="InterPro" id="IPR002549">
    <property type="entry name" value="AI-2E-like"/>
</dbReference>
<feature type="transmembrane region" description="Helical" evidence="6">
    <location>
        <begin position="12"/>
        <end position="37"/>
    </location>
</feature>
<proteinExistence type="inferred from homology"/>
<protein>
    <submittedName>
        <fullName evidence="7">AI-2E family transporter</fullName>
    </submittedName>
</protein>
<keyword evidence="3 6" id="KW-0812">Transmembrane</keyword>
<evidence type="ECO:0000256" key="5">
    <source>
        <dbReference type="ARBA" id="ARBA00023136"/>
    </source>
</evidence>
<evidence type="ECO:0000256" key="1">
    <source>
        <dbReference type="ARBA" id="ARBA00004141"/>
    </source>
</evidence>
<gene>
    <name evidence="7" type="ORF">J7W16_09535</name>
</gene>
<dbReference type="RefSeq" id="WP_210597060.1">
    <property type="nucleotide sequence ID" value="NZ_JAGKSQ010000003.1"/>
</dbReference>
<dbReference type="Proteomes" id="UP000678228">
    <property type="component" value="Unassembled WGS sequence"/>
</dbReference>
<name>A0A940WS97_9BACI</name>
<keyword evidence="4 6" id="KW-1133">Transmembrane helix</keyword>
<feature type="transmembrane region" description="Helical" evidence="6">
    <location>
        <begin position="277"/>
        <end position="293"/>
    </location>
</feature>
<comment type="similarity">
    <text evidence="2">Belongs to the autoinducer-2 exporter (AI-2E) (TC 2.A.86) family.</text>
</comment>
<comment type="subcellular location">
    <subcellularLocation>
        <location evidence="1">Membrane</location>
        <topology evidence="1">Multi-pass membrane protein</topology>
    </subcellularLocation>
</comment>
<keyword evidence="8" id="KW-1185">Reference proteome</keyword>
<dbReference type="GO" id="GO:0055085">
    <property type="term" value="P:transmembrane transport"/>
    <property type="evidence" value="ECO:0007669"/>
    <property type="project" value="TreeGrafter"/>
</dbReference>
<feature type="transmembrane region" description="Helical" evidence="6">
    <location>
        <begin position="73"/>
        <end position="98"/>
    </location>
</feature>
<feature type="transmembrane region" description="Helical" evidence="6">
    <location>
        <begin position="221"/>
        <end position="238"/>
    </location>
</feature>
<feature type="transmembrane region" description="Helical" evidence="6">
    <location>
        <begin position="313"/>
        <end position="338"/>
    </location>
</feature>
<dbReference type="Pfam" id="PF01594">
    <property type="entry name" value="AI-2E_transport"/>
    <property type="match status" value="1"/>
</dbReference>
<comment type="caution">
    <text evidence="7">The sequence shown here is derived from an EMBL/GenBank/DDBJ whole genome shotgun (WGS) entry which is preliminary data.</text>
</comment>
<feature type="transmembrane region" description="Helical" evidence="6">
    <location>
        <begin position="43"/>
        <end position="61"/>
    </location>
</feature>
<evidence type="ECO:0000256" key="3">
    <source>
        <dbReference type="ARBA" id="ARBA00022692"/>
    </source>
</evidence>
<reference evidence="7" key="1">
    <citation type="submission" date="2021-03" db="EMBL/GenBank/DDBJ databases">
        <title>Bacillus suaedae sp. nov., isolated from Suaeda aralocaspica.</title>
        <authorList>
            <person name="Lei R.F.R."/>
        </authorList>
    </citation>
    <scope>NUCLEOTIDE SEQUENCE</scope>
    <source>
        <strain evidence="7">YZJH907-2</strain>
    </source>
</reference>
<accession>A0A940WS97</accession>
<dbReference type="EMBL" id="JAGKSQ010000003">
    <property type="protein sequence ID" value="MBP3951376.1"/>
    <property type="molecule type" value="Genomic_DNA"/>
</dbReference>
<dbReference type="PANTHER" id="PTHR21716:SF15">
    <property type="entry name" value="TRANSPORT PROTEIN YRRI-RELATED"/>
    <property type="match status" value="1"/>
</dbReference>